<keyword evidence="1" id="KW-0472">Membrane</keyword>
<dbReference type="RefSeq" id="WP_000204756.1">
    <property type="nucleotide sequence ID" value="NZ_KB976754.1"/>
</dbReference>
<proteinExistence type="predicted"/>
<name>A0A9W5QFZ0_BACCE</name>
<evidence type="ECO:0000313" key="2">
    <source>
        <dbReference type="EMBL" id="EOP62543.1"/>
    </source>
</evidence>
<comment type="caution">
    <text evidence="2">The sequence shown here is derived from an EMBL/GenBank/DDBJ whole genome shotgun (WGS) entry which is preliminary data.</text>
</comment>
<evidence type="ECO:0000313" key="3">
    <source>
        <dbReference type="Proteomes" id="UP000013989"/>
    </source>
</evidence>
<protein>
    <submittedName>
        <fullName evidence="2">Uncharacterized protein</fullName>
    </submittedName>
</protein>
<reference evidence="2 3" key="1">
    <citation type="submission" date="2012-12" db="EMBL/GenBank/DDBJ databases">
        <title>The Genome Sequence of Bacillus cereus ISP2954.</title>
        <authorList>
            <consortium name="The Broad Institute Genome Sequencing Platform"/>
            <consortium name="The Broad Institute Genome Sequencing Center for Infectious Disease"/>
            <person name="Feldgarden M."/>
            <person name="Van der Auwera G.A."/>
            <person name="Mahillon J."/>
            <person name="Duprez V."/>
            <person name="Timmery S."/>
            <person name="Mattelet C."/>
            <person name="Dierick K."/>
            <person name="Sun M."/>
            <person name="Yu Z."/>
            <person name="Zhu L."/>
            <person name="Hu X."/>
            <person name="Shank E.B."/>
            <person name="Swiecicka I."/>
            <person name="Hansen B.M."/>
            <person name="Andrup L."/>
            <person name="Walker B."/>
            <person name="Young S.K."/>
            <person name="Zeng Q."/>
            <person name="Gargeya S."/>
            <person name="Fitzgerald M."/>
            <person name="Haas B."/>
            <person name="Abouelleil A."/>
            <person name="Alvarado L."/>
            <person name="Arachchi H.M."/>
            <person name="Berlin A.M."/>
            <person name="Chapman S.B."/>
            <person name="Dewar J."/>
            <person name="Goldberg J."/>
            <person name="Griggs A."/>
            <person name="Gujja S."/>
            <person name="Hansen M."/>
            <person name="Howarth C."/>
            <person name="Imamovic A."/>
            <person name="Larimer J."/>
            <person name="McCowan C."/>
            <person name="Murphy C."/>
            <person name="Neiman D."/>
            <person name="Pearson M."/>
            <person name="Priest M."/>
            <person name="Roberts A."/>
            <person name="Saif S."/>
            <person name="Shea T."/>
            <person name="Sisk P."/>
            <person name="Sykes S."/>
            <person name="Wortman J."/>
            <person name="Nusbaum C."/>
            <person name="Birren B."/>
        </authorList>
    </citation>
    <scope>NUCLEOTIDE SEQUENCE [LARGE SCALE GENOMIC DNA]</scope>
    <source>
        <strain evidence="2 3">ISP2954</strain>
    </source>
</reference>
<evidence type="ECO:0000256" key="1">
    <source>
        <dbReference type="SAM" id="Phobius"/>
    </source>
</evidence>
<dbReference type="AlphaFoldDB" id="A0A9W5QFZ0"/>
<feature type="transmembrane region" description="Helical" evidence="1">
    <location>
        <begin position="36"/>
        <end position="55"/>
    </location>
</feature>
<keyword evidence="1" id="KW-1133">Transmembrane helix</keyword>
<keyword evidence="1" id="KW-0812">Transmembrane</keyword>
<dbReference type="EMBL" id="AHEJ01000066">
    <property type="protein sequence ID" value="EOP62543.1"/>
    <property type="molecule type" value="Genomic_DNA"/>
</dbReference>
<accession>A0A9W5QFZ0</accession>
<organism evidence="2 3">
    <name type="scientific">Bacillus cereus ISP2954</name>
    <dbReference type="NCBI Taxonomy" id="1053215"/>
    <lineage>
        <taxon>Bacteria</taxon>
        <taxon>Bacillati</taxon>
        <taxon>Bacillota</taxon>
        <taxon>Bacilli</taxon>
        <taxon>Bacillales</taxon>
        <taxon>Bacillaceae</taxon>
        <taxon>Bacillus</taxon>
        <taxon>Bacillus cereus group</taxon>
    </lineage>
</organism>
<dbReference type="Proteomes" id="UP000013989">
    <property type="component" value="Unassembled WGS sequence"/>
</dbReference>
<sequence>MTSTLLLLALTLCGISGLFSLIKKLTTPKQDEAKRLIIIESLSILGVAWIGIGLFL</sequence>
<gene>
    <name evidence="2" type="ORF">IGU_03724</name>
</gene>